<evidence type="ECO:0000313" key="3">
    <source>
        <dbReference type="EMBL" id="KAL3855662.1"/>
    </source>
</evidence>
<dbReference type="EMBL" id="JBJQND010000014">
    <property type="protein sequence ID" value="KAL3855662.1"/>
    <property type="molecule type" value="Genomic_DNA"/>
</dbReference>
<dbReference type="SUPFAM" id="SSF48371">
    <property type="entry name" value="ARM repeat"/>
    <property type="match status" value="1"/>
</dbReference>
<dbReference type="Gene3D" id="1.25.10.10">
    <property type="entry name" value="Leucine-rich Repeat Variant"/>
    <property type="match status" value="1"/>
</dbReference>
<feature type="domain" description="TIR" evidence="2">
    <location>
        <begin position="381"/>
        <end position="476"/>
    </location>
</feature>
<dbReference type="InterPro" id="IPR000157">
    <property type="entry name" value="TIR_dom"/>
</dbReference>
<dbReference type="InterPro" id="IPR035897">
    <property type="entry name" value="Toll_tir_struct_dom_sf"/>
</dbReference>
<dbReference type="InterPro" id="IPR011989">
    <property type="entry name" value="ARM-like"/>
</dbReference>
<dbReference type="PANTHER" id="PTHR46270">
    <property type="entry name" value="ARMADILLO-TYPE FOLD-RELATED"/>
    <property type="match status" value="1"/>
</dbReference>
<keyword evidence="4" id="KW-1185">Reference proteome</keyword>
<dbReference type="PANTHER" id="PTHR46270:SF2">
    <property type="entry name" value="TIR DOMAIN-CONTAINING PROTEIN"/>
    <property type="match status" value="1"/>
</dbReference>
<proteinExistence type="predicted"/>
<dbReference type="InterPro" id="IPR016024">
    <property type="entry name" value="ARM-type_fold"/>
</dbReference>
<reference evidence="3 4" key="1">
    <citation type="submission" date="2024-11" db="EMBL/GenBank/DDBJ databases">
        <title>Chromosome-level genome assembly of the freshwater bivalve Anodonta woodiana.</title>
        <authorList>
            <person name="Chen X."/>
        </authorList>
    </citation>
    <scope>NUCLEOTIDE SEQUENCE [LARGE SCALE GENOMIC DNA]</scope>
    <source>
        <strain evidence="3">MN2024</strain>
        <tissue evidence="3">Gills</tissue>
    </source>
</reference>
<comment type="caution">
    <text evidence="3">The sequence shown here is derived from an EMBL/GenBank/DDBJ whole genome shotgun (WGS) entry which is preliminary data.</text>
</comment>
<dbReference type="Proteomes" id="UP001634394">
    <property type="component" value="Unassembled WGS sequence"/>
</dbReference>
<sequence>MGAVASIEYKTGESSTTIPNYFLQTMENATTALEDWTEHSADGEKEVTNEEKMIEKEEKLFNTLNENINKIKLNSSLRAAGGNCNGNLIESLLAVYKIFFDFDKIDGLQYNNILKCRREAGQRLSESPTSIMCKVIMDGWQRGYINENGIIDVYQEILMSLGILQNYSDCTPEVTYDMAGEPDFLETIKQILTTLLPKHMKGETQEKDENFISGCLGIFHNISKIDQNIPRLRSLEIVPVLDSFLDAKKEMYHLAALATLANIIDEQESEILRDKPDVVIFLLETLKLAIQNDKRDDKGWSAHECAMAVRRIARNDANKKILVRLGCLQHLVELAETGNVEEQRVSSFEQKNRPVSAVKEPGKRSGATVKNKKGHIMINYYDVWVDTKNMNGSTLQAMASAVEAAHVVLICMSQKYKDSPNCRLEAEYAHKLNKNIIPLKMERRYEPDGWLGILIGTQLFYEFSGKYPFEAKLKDLLRGIQHCYENEDVKPRGVAVKSPLEKTVAVIREWTPERVNKWIEEQKLPKENFPEFTSRELALLVTMRSEAPEFVYNCLQKNLGITSLKTMAILIEGLEDLLSKDLQDLSA</sequence>
<dbReference type="Pfam" id="PF13676">
    <property type="entry name" value="TIR_2"/>
    <property type="match status" value="1"/>
</dbReference>
<name>A0ABD3V1X2_SINWO</name>
<dbReference type="SUPFAM" id="SSF52200">
    <property type="entry name" value="Toll/Interleukin receptor TIR domain"/>
    <property type="match status" value="1"/>
</dbReference>
<feature type="coiled-coil region" evidence="1">
    <location>
        <begin position="47"/>
        <end position="74"/>
    </location>
</feature>
<keyword evidence="1" id="KW-0175">Coiled coil</keyword>
<evidence type="ECO:0000256" key="1">
    <source>
        <dbReference type="SAM" id="Coils"/>
    </source>
</evidence>
<gene>
    <name evidence="3" type="ORF">ACJMK2_014869</name>
</gene>
<dbReference type="Gene3D" id="3.40.50.10140">
    <property type="entry name" value="Toll/interleukin-1 receptor homology (TIR) domain"/>
    <property type="match status" value="1"/>
</dbReference>
<evidence type="ECO:0000313" key="4">
    <source>
        <dbReference type="Proteomes" id="UP001634394"/>
    </source>
</evidence>
<organism evidence="3 4">
    <name type="scientific">Sinanodonta woodiana</name>
    <name type="common">Chinese pond mussel</name>
    <name type="synonym">Anodonta woodiana</name>
    <dbReference type="NCBI Taxonomy" id="1069815"/>
    <lineage>
        <taxon>Eukaryota</taxon>
        <taxon>Metazoa</taxon>
        <taxon>Spiralia</taxon>
        <taxon>Lophotrochozoa</taxon>
        <taxon>Mollusca</taxon>
        <taxon>Bivalvia</taxon>
        <taxon>Autobranchia</taxon>
        <taxon>Heteroconchia</taxon>
        <taxon>Palaeoheterodonta</taxon>
        <taxon>Unionida</taxon>
        <taxon>Unionoidea</taxon>
        <taxon>Unionidae</taxon>
        <taxon>Unioninae</taxon>
        <taxon>Sinanodonta</taxon>
    </lineage>
</organism>
<evidence type="ECO:0000259" key="2">
    <source>
        <dbReference type="Pfam" id="PF13676"/>
    </source>
</evidence>
<protein>
    <recommendedName>
        <fullName evidence="2">TIR domain-containing protein</fullName>
    </recommendedName>
</protein>
<dbReference type="AlphaFoldDB" id="A0ABD3V1X2"/>
<accession>A0ABD3V1X2</accession>